<gene>
    <name evidence="2" type="ORF">LMG26411_08194</name>
</gene>
<dbReference type="InterPro" id="IPR045489">
    <property type="entry name" value="DUF6429"/>
</dbReference>
<keyword evidence="3" id="KW-1185">Reference proteome</keyword>
<accession>A0ABM8TWW1</accession>
<feature type="domain" description="DUF6429" evidence="1">
    <location>
        <begin position="31"/>
        <end position="99"/>
    </location>
</feature>
<comment type="caution">
    <text evidence="2">The sequence shown here is derived from an EMBL/GenBank/DDBJ whole genome shotgun (WGS) entry which is preliminary data.</text>
</comment>
<protein>
    <recommendedName>
        <fullName evidence="1">DUF6429 domain-containing protein</fullName>
    </recommendedName>
</protein>
<name>A0ABM8TWW1_9BURK</name>
<sequence>MRGSIQLSGISFCLHAHITHYALFGAHVSNTESIDEAVLALLYLNLCDQNRAWKSFDWAAMNRLHEKGFILDPVNRAKSVMLTDEGLREAERLFTQRFVRKADDKPA</sequence>
<dbReference type="EMBL" id="CAJPVI010000138">
    <property type="protein sequence ID" value="CAG2161371.1"/>
    <property type="molecule type" value="Genomic_DNA"/>
</dbReference>
<reference evidence="2 3" key="1">
    <citation type="submission" date="2021-03" db="EMBL/GenBank/DDBJ databases">
        <authorList>
            <person name="Peeters C."/>
        </authorList>
    </citation>
    <scope>NUCLEOTIDE SEQUENCE [LARGE SCALE GENOMIC DNA]</scope>
    <source>
        <strain evidence="2 3">LMG 26411</strain>
    </source>
</reference>
<dbReference type="Pfam" id="PF20008">
    <property type="entry name" value="DUF6429"/>
    <property type="match status" value="1"/>
</dbReference>
<evidence type="ECO:0000259" key="1">
    <source>
        <dbReference type="Pfam" id="PF20008"/>
    </source>
</evidence>
<proteinExistence type="predicted"/>
<evidence type="ECO:0000313" key="2">
    <source>
        <dbReference type="EMBL" id="CAG2161371.1"/>
    </source>
</evidence>
<dbReference type="Proteomes" id="UP000672657">
    <property type="component" value="Unassembled WGS sequence"/>
</dbReference>
<organism evidence="2 3">
    <name type="scientific">Cupriavidus numazuensis</name>
    <dbReference type="NCBI Taxonomy" id="221992"/>
    <lineage>
        <taxon>Bacteria</taxon>
        <taxon>Pseudomonadati</taxon>
        <taxon>Pseudomonadota</taxon>
        <taxon>Betaproteobacteria</taxon>
        <taxon>Burkholderiales</taxon>
        <taxon>Burkholderiaceae</taxon>
        <taxon>Cupriavidus</taxon>
    </lineage>
</organism>
<evidence type="ECO:0000313" key="3">
    <source>
        <dbReference type="Proteomes" id="UP000672657"/>
    </source>
</evidence>